<dbReference type="Proteomes" id="UP000095287">
    <property type="component" value="Unplaced"/>
</dbReference>
<dbReference type="InterPro" id="IPR020821">
    <property type="entry name" value="ENPP1-3/EXOG-like_nuc-like"/>
</dbReference>
<reference evidence="3" key="1">
    <citation type="submission" date="2016-11" db="UniProtKB">
        <authorList>
            <consortium name="WormBaseParasite"/>
        </authorList>
    </citation>
    <scope>IDENTIFICATION</scope>
</reference>
<dbReference type="SUPFAM" id="SSF54060">
    <property type="entry name" value="His-Me finger endonucleases"/>
    <property type="match status" value="1"/>
</dbReference>
<dbReference type="SMART" id="SM00477">
    <property type="entry name" value="NUC"/>
    <property type="match status" value="1"/>
</dbReference>
<dbReference type="WBParaSite" id="L893_g8060.t1">
    <property type="protein sequence ID" value="L893_g8060.t1"/>
    <property type="gene ID" value="L893_g8060"/>
</dbReference>
<organism evidence="2 3">
    <name type="scientific">Steinernema glaseri</name>
    <dbReference type="NCBI Taxonomy" id="37863"/>
    <lineage>
        <taxon>Eukaryota</taxon>
        <taxon>Metazoa</taxon>
        <taxon>Ecdysozoa</taxon>
        <taxon>Nematoda</taxon>
        <taxon>Chromadorea</taxon>
        <taxon>Rhabditida</taxon>
        <taxon>Tylenchina</taxon>
        <taxon>Panagrolaimomorpha</taxon>
        <taxon>Strongyloidoidea</taxon>
        <taxon>Steinernematidae</taxon>
        <taxon>Steinernema</taxon>
    </lineage>
</organism>
<dbReference type="AlphaFoldDB" id="A0A1I8AQ92"/>
<keyword evidence="2" id="KW-1185">Reference proteome</keyword>
<evidence type="ECO:0000313" key="2">
    <source>
        <dbReference type="Proteomes" id="UP000095287"/>
    </source>
</evidence>
<proteinExistence type="predicted"/>
<dbReference type="GO" id="GO:0003676">
    <property type="term" value="F:nucleic acid binding"/>
    <property type="evidence" value="ECO:0007669"/>
    <property type="project" value="InterPro"/>
</dbReference>
<dbReference type="InterPro" id="IPR044929">
    <property type="entry name" value="DNA/RNA_non-sp_Endonuclease_sf"/>
</dbReference>
<sequence length="389" mass="42850">NVELFNFFANLMELPSTPANNGTKGVLDALLVNPPKLEDTGMMTTVPSCAEEDTSFTCGSKCPSVEFPRSSTTTCNRLPNLQVPSSSSTEALCAVELCGTSLIFNRRLRKAKMAQSVLEAPSDLGSLVDCRIAVTSISKGMLGNCTGQSAPSVSLFPKDGRNQYIVDGQFELDSKFVNGIWKELLNQIRSYRTHYKRLIMYSGPVYDLDAKGKVLSDDEILKRYFDLGALPSQSLLGLRRLHPPTSSWFYSAAPLDSGARRASPVPTLLPLRCCPSSFPQFQRITTAWSSSPTPTHIFVVLFLCSDGLWSSSGVSCANPSASQVLAFLLPTIPEDYNCLPPEEYLFQHTSRVRDIELATGLEFFSDRADFDSATALRLRTELPEKLWRV</sequence>
<dbReference type="GO" id="GO:0046872">
    <property type="term" value="F:metal ion binding"/>
    <property type="evidence" value="ECO:0007669"/>
    <property type="project" value="InterPro"/>
</dbReference>
<evidence type="ECO:0000313" key="3">
    <source>
        <dbReference type="WBParaSite" id="L893_g8060.t1"/>
    </source>
</evidence>
<dbReference type="InterPro" id="IPR044925">
    <property type="entry name" value="His-Me_finger_sf"/>
</dbReference>
<protein>
    <submittedName>
        <fullName evidence="3">NUC domain-containing protein</fullName>
    </submittedName>
</protein>
<feature type="domain" description="ENPP1-3/EXOG-like endonuclease/phosphodiesterase" evidence="1">
    <location>
        <begin position="101"/>
        <end position="370"/>
    </location>
</feature>
<accession>A0A1I8AQ92</accession>
<dbReference type="GO" id="GO:0016787">
    <property type="term" value="F:hydrolase activity"/>
    <property type="evidence" value="ECO:0007669"/>
    <property type="project" value="InterPro"/>
</dbReference>
<dbReference type="Gene3D" id="3.40.570.10">
    <property type="entry name" value="Extracellular Endonuclease, subunit A"/>
    <property type="match status" value="1"/>
</dbReference>
<name>A0A1I8AQ92_9BILA</name>
<evidence type="ECO:0000259" key="1">
    <source>
        <dbReference type="SMART" id="SM00477"/>
    </source>
</evidence>